<dbReference type="AlphaFoldDB" id="A0AAN7SND2"/>
<accession>A0AAN7SND2</accession>
<gene>
    <name evidence="1" type="ORF">RN001_015044</name>
</gene>
<organism evidence="1 2">
    <name type="scientific">Aquatica leii</name>
    <dbReference type="NCBI Taxonomy" id="1421715"/>
    <lineage>
        <taxon>Eukaryota</taxon>
        <taxon>Metazoa</taxon>
        <taxon>Ecdysozoa</taxon>
        <taxon>Arthropoda</taxon>
        <taxon>Hexapoda</taxon>
        <taxon>Insecta</taxon>
        <taxon>Pterygota</taxon>
        <taxon>Neoptera</taxon>
        <taxon>Endopterygota</taxon>
        <taxon>Coleoptera</taxon>
        <taxon>Polyphaga</taxon>
        <taxon>Elateriformia</taxon>
        <taxon>Elateroidea</taxon>
        <taxon>Lampyridae</taxon>
        <taxon>Luciolinae</taxon>
        <taxon>Aquatica</taxon>
    </lineage>
</organism>
<reference evidence="2" key="1">
    <citation type="submission" date="2023-01" db="EMBL/GenBank/DDBJ databases">
        <title>Key to firefly adult light organ development and bioluminescence: homeobox transcription factors regulate luciferase expression and transportation to peroxisome.</title>
        <authorList>
            <person name="Fu X."/>
        </authorList>
    </citation>
    <scope>NUCLEOTIDE SEQUENCE [LARGE SCALE GENOMIC DNA]</scope>
</reference>
<sequence>MKNTFYYRRQLGVNISVLDEFPRYLDTPGLIDFEFSLLYSTLDVNLETVILNLVDQILNIYRATSNKTSIDIVQPDQSDILPPSWDKTTRAMFALLHMLPPTARGRTKGVKDNLITARDKLIVF</sequence>
<proteinExistence type="predicted"/>
<evidence type="ECO:0000313" key="1">
    <source>
        <dbReference type="EMBL" id="KAK4873015.1"/>
    </source>
</evidence>
<protein>
    <submittedName>
        <fullName evidence="1">Uncharacterized protein</fullName>
    </submittedName>
</protein>
<keyword evidence="2" id="KW-1185">Reference proteome</keyword>
<evidence type="ECO:0000313" key="2">
    <source>
        <dbReference type="Proteomes" id="UP001353858"/>
    </source>
</evidence>
<dbReference type="Proteomes" id="UP001353858">
    <property type="component" value="Unassembled WGS sequence"/>
</dbReference>
<name>A0AAN7SND2_9COLE</name>
<dbReference type="EMBL" id="JARPUR010000007">
    <property type="protein sequence ID" value="KAK4873015.1"/>
    <property type="molecule type" value="Genomic_DNA"/>
</dbReference>
<comment type="caution">
    <text evidence="1">The sequence shown here is derived from an EMBL/GenBank/DDBJ whole genome shotgun (WGS) entry which is preliminary data.</text>
</comment>